<dbReference type="InterPro" id="IPR013780">
    <property type="entry name" value="Glyco_hydro_b"/>
</dbReference>
<dbReference type="AlphaFoldDB" id="A0A8J4M1T1"/>
<keyword evidence="4 5" id="KW-0326">Glycosidase</keyword>
<dbReference type="SUPFAM" id="SSF51445">
    <property type="entry name" value="(Trans)glycosidases"/>
    <property type="match status" value="1"/>
</dbReference>
<dbReference type="InterPro" id="IPR038417">
    <property type="entry name" value="Alpga-gal_N_sf"/>
</dbReference>
<evidence type="ECO:0000313" key="10">
    <source>
        <dbReference type="EMBL" id="GIQ68167.1"/>
    </source>
</evidence>
<evidence type="ECO:0000313" key="11">
    <source>
        <dbReference type="Proteomes" id="UP000677918"/>
    </source>
</evidence>
<dbReference type="Pfam" id="PF16875">
    <property type="entry name" value="Glyco_hydro_36N"/>
    <property type="match status" value="1"/>
</dbReference>
<dbReference type="InterPro" id="IPR013785">
    <property type="entry name" value="Aldolase_TIM"/>
</dbReference>
<feature type="binding site" evidence="7">
    <location>
        <position position="527"/>
    </location>
    <ligand>
        <name>substrate</name>
    </ligand>
</feature>
<feature type="binding site" evidence="7">
    <location>
        <position position="200"/>
    </location>
    <ligand>
        <name>substrate</name>
    </ligand>
</feature>
<dbReference type="Proteomes" id="UP000677918">
    <property type="component" value="Unassembled WGS sequence"/>
</dbReference>
<dbReference type="GO" id="GO:0004557">
    <property type="term" value="F:alpha-galactosidase activity"/>
    <property type="evidence" value="ECO:0007669"/>
    <property type="project" value="UniProtKB-UniRule"/>
</dbReference>
<evidence type="ECO:0000256" key="4">
    <source>
        <dbReference type="ARBA" id="ARBA00023295"/>
    </source>
</evidence>
<dbReference type="Gene3D" id="3.20.20.70">
    <property type="entry name" value="Aldolase class I"/>
    <property type="match status" value="1"/>
</dbReference>
<evidence type="ECO:0000259" key="8">
    <source>
        <dbReference type="Pfam" id="PF16874"/>
    </source>
</evidence>
<dbReference type="FunFam" id="3.20.20.70:FF:000118">
    <property type="entry name" value="Alpha-galactosidase"/>
    <property type="match status" value="1"/>
</dbReference>
<dbReference type="RefSeq" id="WP_213410779.1">
    <property type="nucleotide sequence ID" value="NZ_BOVK01000013.1"/>
</dbReference>
<proteinExistence type="inferred from homology"/>
<feature type="active site" description="Proton donor" evidence="6">
    <location>
        <position position="549"/>
    </location>
</feature>
<dbReference type="Pfam" id="PF02065">
    <property type="entry name" value="Melibiase"/>
    <property type="match status" value="1"/>
</dbReference>
<dbReference type="PANTHER" id="PTHR43053:SF3">
    <property type="entry name" value="ALPHA-GALACTOSIDASE C-RELATED"/>
    <property type="match status" value="1"/>
</dbReference>
<gene>
    <name evidence="10" type="ORF">XYCOK13_09910</name>
</gene>
<organism evidence="10 11">
    <name type="scientific">Xylanibacillus composti</name>
    <dbReference type="NCBI Taxonomy" id="1572762"/>
    <lineage>
        <taxon>Bacteria</taxon>
        <taxon>Bacillati</taxon>
        <taxon>Bacillota</taxon>
        <taxon>Bacilli</taxon>
        <taxon>Bacillales</taxon>
        <taxon>Paenibacillaceae</taxon>
        <taxon>Xylanibacillus</taxon>
    </lineage>
</organism>
<dbReference type="PIRSF" id="PIRSF005536">
    <property type="entry name" value="Agal"/>
    <property type="match status" value="1"/>
</dbReference>
<evidence type="ECO:0000256" key="1">
    <source>
        <dbReference type="ARBA" id="ARBA00001255"/>
    </source>
</evidence>
<comment type="catalytic activity">
    <reaction evidence="1 5">
        <text>Hydrolysis of terminal, non-reducing alpha-D-galactose residues in alpha-D-galactosides, including galactose oligosaccharides, galactomannans and galactolipids.</text>
        <dbReference type="EC" id="3.2.1.22"/>
    </reaction>
</comment>
<dbReference type="EMBL" id="BOVK01000013">
    <property type="protein sequence ID" value="GIQ68167.1"/>
    <property type="molecule type" value="Genomic_DNA"/>
</dbReference>
<feature type="binding site" evidence="7">
    <location>
        <begin position="367"/>
        <end position="368"/>
    </location>
    <ligand>
        <name>substrate</name>
    </ligand>
</feature>
<dbReference type="EC" id="3.2.1.22" evidence="2 5"/>
<dbReference type="PANTHER" id="PTHR43053">
    <property type="entry name" value="GLYCOSIDASE FAMILY 31"/>
    <property type="match status" value="1"/>
</dbReference>
<evidence type="ECO:0000256" key="2">
    <source>
        <dbReference type="ARBA" id="ARBA00012755"/>
    </source>
</evidence>
<evidence type="ECO:0000256" key="3">
    <source>
        <dbReference type="ARBA" id="ARBA00022801"/>
    </source>
</evidence>
<dbReference type="PRINTS" id="PR00743">
    <property type="entry name" value="GLHYDRLASE36"/>
</dbReference>
<evidence type="ECO:0000256" key="6">
    <source>
        <dbReference type="PIRSR" id="PIRSR005536-1"/>
    </source>
</evidence>
<evidence type="ECO:0000259" key="9">
    <source>
        <dbReference type="Pfam" id="PF16875"/>
    </source>
</evidence>
<dbReference type="InterPro" id="IPR002252">
    <property type="entry name" value="Glyco_hydro_36"/>
</dbReference>
<evidence type="ECO:0000256" key="7">
    <source>
        <dbReference type="PIRSR" id="PIRSR005536-2"/>
    </source>
</evidence>
<evidence type="ECO:0000256" key="5">
    <source>
        <dbReference type="PIRNR" id="PIRNR005536"/>
    </source>
</evidence>
<dbReference type="InterPro" id="IPR050985">
    <property type="entry name" value="Alpha-glycosidase_related"/>
</dbReference>
<sequence>MTIRYDEHRRIFHLQAAETSYVFQIAGNGQLLHLYWGKRLRDYSSSENRYVPETRAFGTQAPFGDVLASPETVPAECPTFGTGDYRTPMLHAQYADGSTVSSIVYESHQIYRGKPQLQGLPSTYAEKEEEADTLELVLRDSLTGLKAVLLYTAFRDFNAITRSIRLVNEGEQAIQLQKVLSASLDLPHADYDLLHLYGAWARERSVERVRLTAGTKSIESRRGASSHQHNPFIAVMERGAGEDHGQVYSMNLVYSGNFVAETEIDSFCSLRMNIGINPFDFSWLLEAGESFQTPEAVLVHAANGLGEMSRTYHKLYRTRLCRGRYRDAARPVLINNWEATYFDFNADKIEQIAAAAGELGIELFVLDDGWFGQRHNDASSLGDWFVNEKKLPGGLKQLAERVQEKGLQFGLWFEPEMISPDSELYRAHPDWCLHVEGRDRMPSRNQYVLDFSRADVRKEIAKRVKDILQSAPITYVKWDMNRHMSEVGSAALPPQRQRETAHRYMLGLYEMLEEITSAFPDVLFESCSGGGGRFDPGMLYYMPQTWTSDNTDAMSRLYIQYGTSIVYPISSTGAHISAVPNHQLGRTTSLETRGHVAMTGNFGYELDLSTFSEEERALAREQVAAYKRHRELIQFGEHYRLASPFEGNTASWMIVSQDRTEAILLFARILAEPNVSRLRIRLKGLNEQADYRLKSLGSQPVEGVLGGDELMQAGLLLPSLKRDFDSILVHLVQV</sequence>
<dbReference type="GO" id="GO:0016052">
    <property type="term" value="P:carbohydrate catabolic process"/>
    <property type="evidence" value="ECO:0007669"/>
    <property type="project" value="InterPro"/>
</dbReference>
<comment type="similarity">
    <text evidence="5">Belongs to the glycosyl hydrolase.</text>
</comment>
<feature type="domain" description="Glycosyl hydrolase family 36 N-terminal" evidence="9">
    <location>
        <begin position="29"/>
        <end position="286"/>
    </location>
</feature>
<name>A0A8J4M1T1_9BACL</name>
<dbReference type="InterPro" id="IPR017853">
    <property type="entry name" value="GH"/>
</dbReference>
<dbReference type="Gene3D" id="2.70.98.60">
    <property type="entry name" value="alpha-galactosidase from lactobacil brevis"/>
    <property type="match status" value="1"/>
</dbReference>
<feature type="binding site" evidence="7">
    <location>
        <begin position="477"/>
        <end position="481"/>
    </location>
    <ligand>
        <name>substrate</name>
    </ligand>
</feature>
<dbReference type="CDD" id="cd14791">
    <property type="entry name" value="GH36"/>
    <property type="match status" value="1"/>
</dbReference>
<reference evidence="10" key="1">
    <citation type="submission" date="2021-04" db="EMBL/GenBank/DDBJ databases">
        <title>Draft genome sequence of Xylanibacillus composti strain K13.</title>
        <authorList>
            <person name="Uke A."/>
            <person name="Chhe C."/>
            <person name="Baramee S."/>
            <person name="Kosugi A."/>
        </authorList>
    </citation>
    <scope>NUCLEOTIDE SEQUENCE</scope>
    <source>
        <strain evidence="10">K13</strain>
    </source>
</reference>
<dbReference type="Pfam" id="PF16874">
    <property type="entry name" value="Glyco_hydro_36C"/>
    <property type="match status" value="1"/>
</dbReference>
<keyword evidence="11" id="KW-1185">Reference proteome</keyword>
<comment type="caution">
    <text evidence="10">The sequence shown here is derived from an EMBL/GenBank/DDBJ whole genome shotgun (WGS) entry which is preliminary data.</text>
</comment>
<feature type="binding site" evidence="7">
    <location>
        <position position="444"/>
    </location>
    <ligand>
        <name>substrate</name>
    </ligand>
</feature>
<feature type="domain" description="Glycosyl hydrolase family 36 C-terminal" evidence="8">
    <location>
        <begin position="650"/>
        <end position="731"/>
    </location>
</feature>
<keyword evidence="3 5" id="KW-0378">Hydrolase</keyword>
<accession>A0A8J4M1T1</accession>
<feature type="binding site" evidence="7">
    <location>
        <position position="549"/>
    </location>
    <ligand>
        <name>substrate</name>
    </ligand>
</feature>
<dbReference type="InterPro" id="IPR031705">
    <property type="entry name" value="Glyco_hydro_36_C"/>
</dbReference>
<dbReference type="InterPro" id="IPR031704">
    <property type="entry name" value="Glyco_hydro_36_N"/>
</dbReference>
<dbReference type="Gene3D" id="2.60.40.1180">
    <property type="entry name" value="Golgi alpha-mannosidase II"/>
    <property type="match status" value="1"/>
</dbReference>
<protein>
    <recommendedName>
        <fullName evidence="2 5">Alpha-galactosidase</fullName>
        <ecNumber evidence="2 5">3.2.1.22</ecNumber>
    </recommendedName>
</protein>
<feature type="active site" description="Nucleophile" evidence="6">
    <location>
        <position position="479"/>
    </location>
</feature>